<dbReference type="EMBL" id="ARYM01000023">
    <property type="protein sequence ID" value="KCZ97206.1"/>
    <property type="molecule type" value="Genomic_DNA"/>
</dbReference>
<dbReference type="AlphaFoldDB" id="A0A062VCT7"/>
<comment type="caution">
    <text evidence="1">The sequence shown here is derived from an EMBL/GenBank/DDBJ whole genome shotgun (WGS) entry which is preliminary data.</text>
</comment>
<evidence type="ECO:0000313" key="2">
    <source>
        <dbReference type="Proteomes" id="UP000027100"/>
    </source>
</evidence>
<protein>
    <submittedName>
        <fullName evidence="1">Uncharacterized protein</fullName>
    </submittedName>
</protein>
<proteinExistence type="predicted"/>
<evidence type="ECO:0000313" key="1">
    <source>
        <dbReference type="EMBL" id="KCZ97206.1"/>
    </source>
</evidence>
<keyword evidence="2" id="KW-1185">Reference proteome</keyword>
<sequence>MTYPRRRFGSLSLEVPPGLFPDDEAPEGFAAALTAAVSATLRIRMIALDGAPDLAEVLRGRAGGGPPRQVCAMGEAYVWPGLSAAMEGSPRRTAYAFESKGQVWFGTLSVPDDLWTDYAPFLEGVMLSLDIGKRPAPSVPLFAGAGVPEVSQRTVLPDPVEGMRQRLAEMGEETVRLILALRFDEAEMRVRQIDSDIYGANALADAYEAALHQSPSDQNILDRAVFWAEHAFPEPHTDIEAEAYRTGAAARVARLRNVFRV</sequence>
<gene>
    <name evidence="1" type="ORF">HPO_15928</name>
</gene>
<dbReference type="PATRIC" id="fig|1280954.3.peg.3215"/>
<name>A0A062VCT7_9PROT</name>
<dbReference type="Proteomes" id="UP000027100">
    <property type="component" value="Unassembled WGS sequence"/>
</dbReference>
<dbReference type="OrthoDB" id="7592443at2"/>
<dbReference type="STRING" id="1280954.HPO_15928"/>
<organism evidence="1 2">
    <name type="scientific">Hyphomonas polymorpha PS728</name>
    <dbReference type="NCBI Taxonomy" id="1280954"/>
    <lineage>
        <taxon>Bacteria</taxon>
        <taxon>Pseudomonadati</taxon>
        <taxon>Pseudomonadota</taxon>
        <taxon>Alphaproteobacteria</taxon>
        <taxon>Hyphomonadales</taxon>
        <taxon>Hyphomonadaceae</taxon>
        <taxon>Hyphomonas</taxon>
    </lineage>
</organism>
<reference evidence="1 2" key="1">
    <citation type="journal article" date="2014" name="Antonie Van Leeuwenhoek">
        <title>Hyphomonas beringensis sp. nov. and Hyphomonas chukchiensis sp. nov., isolated from surface seawater of the Bering Sea and Chukchi Sea.</title>
        <authorList>
            <person name="Li C."/>
            <person name="Lai Q."/>
            <person name="Li G."/>
            <person name="Dong C."/>
            <person name="Wang J."/>
            <person name="Liao Y."/>
            <person name="Shao Z."/>
        </authorList>
    </citation>
    <scope>NUCLEOTIDE SEQUENCE [LARGE SCALE GENOMIC DNA]</scope>
    <source>
        <strain evidence="1 2">PS728</strain>
    </source>
</reference>
<accession>A0A062VCT7</accession>
<dbReference type="RefSeq" id="WP_035600951.1">
    <property type="nucleotide sequence ID" value="NZ_ARYM01000023.1"/>
</dbReference>